<dbReference type="EMBL" id="CP097506">
    <property type="protein sequence ID" value="URD97071.1"/>
    <property type="molecule type" value="Genomic_DNA"/>
</dbReference>
<evidence type="ECO:0000256" key="1">
    <source>
        <dbReference type="SAM" id="MobiDB-lite"/>
    </source>
</evidence>
<dbReference type="AlphaFoldDB" id="A0A9E7FJK5"/>
<evidence type="ECO:0000313" key="2">
    <source>
        <dbReference type="EMBL" id="URD97074.1"/>
    </source>
</evidence>
<feature type="compositionally biased region" description="Basic and acidic residues" evidence="1">
    <location>
        <begin position="18"/>
        <end position="47"/>
    </location>
</feature>
<name>A0A9E7FJK5_9LILI</name>
<protein>
    <submittedName>
        <fullName evidence="2">Uncharacterized protein</fullName>
    </submittedName>
</protein>
<evidence type="ECO:0000313" key="3">
    <source>
        <dbReference type="Proteomes" id="UP001055439"/>
    </source>
</evidence>
<gene>
    <name evidence="2" type="ORF">MUK42_27388</name>
</gene>
<sequence length="218" mass="24176">MSRVTTGDNLHLTASDGKYVEGDEARGLKREARGGWKAREEGKRDGGWKGMRQGAEEEGGEVKVRRKRRELGGESWGRDKVEGIRWRVRRKGNKGTGVIEDEVGGRWRRGGRMRGDEGGKEEGVEWEKRGGSWGRGKVARETGENEKRQADVGRIPIVSLFLSRLTSTLNSYEVKKEAPFPAGICLALLVVNVPRTLYAQSGFAEYGFKIAVVSKASL</sequence>
<dbReference type="EMBL" id="CP097506">
    <property type="protein sequence ID" value="URD97074.1"/>
    <property type="molecule type" value="Genomic_DNA"/>
</dbReference>
<dbReference type="Proteomes" id="UP001055439">
    <property type="component" value="Chromosome 4"/>
</dbReference>
<feature type="region of interest" description="Disordered" evidence="1">
    <location>
        <begin position="110"/>
        <end position="145"/>
    </location>
</feature>
<proteinExistence type="predicted"/>
<dbReference type="EMBL" id="CP097506">
    <property type="protein sequence ID" value="URD97072.1"/>
    <property type="molecule type" value="Genomic_DNA"/>
</dbReference>
<dbReference type="EMBL" id="CP097506">
    <property type="protein sequence ID" value="URD97073.1"/>
    <property type="molecule type" value="Genomic_DNA"/>
</dbReference>
<keyword evidence="3" id="KW-1185">Reference proteome</keyword>
<accession>A0A9E7FJK5</accession>
<feature type="compositionally biased region" description="Basic and acidic residues" evidence="1">
    <location>
        <begin position="113"/>
        <end position="130"/>
    </location>
</feature>
<feature type="region of interest" description="Disordered" evidence="1">
    <location>
        <begin position="1"/>
        <end position="63"/>
    </location>
</feature>
<organism evidence="2 3">
    <name type="scientific">Musa troglodytarum</name>
    <name type="common">fe'i banana</name>
    <dbReference type="NCBI Taxonomy" id="320322"/>
    <lineage>
        <taxon>Eukaryota</taxon>
        <taxon>Viridiplantae</taxon>
        <taxon>Streptophyta</taxon>
        <taxon>Embryophyta</taxon>
        <taxon>Tracheophyta</taxon>
        <taxon>Spermatophyta</taxon>
        <taxon>Magnoliopsida</taxon>
        <taxon>Liliopsida</taxon>
        <taxon>Zingiberales</taxon>
        <taxon>Musaceae</taxon>
        <taxon>Musa</taxon>
    </lineage>
</organism>
<reference evidence="2" key="1">
    <citation type="submission" date="2022-05" db="EMBL/GenBank/DDBJ databases">
        <title>The Musa troglodytarum L. genome provides insights into the mechanism of non-climacteric behaviour and enrichment of carotenoids.</title>
        <authorList>
            <person name="Wang J."/>
        </authorList>
    </citation>
    <scope>NUCLEOTIDE SEQUENCE</scope>
    <source>
        <tissue evidence="2">Leaf</tissue>
    </source>
</reference>